<proteinExistence type="inferred from homology"/>
<evidence type="ECO:0000256" key="5">
    <source>
        <dbReference type="ARBA" id="ARBA00022692"/>
    </source>
</evidence>
<feature type="transmembrane region" description="Helical" evidence="8">
    <location>
        <begin position="171"/>
        <end position="192"/>
    </location>
</feature>
<evidence type="ECO:0000256" key="1">
    <source>
        <dbReference type="ARBA" id="ARBA00004651"/>
    </source>
</evidence>
<evidence type="ECO:0000256" key="8">
    <source>
        <dbReference type="SAM" id="Phobius"/>
    </source>
</evidence>
<dbReference type="KEGG" id="hfv:R50_0841"/>
<feature type="transmembrane region" description="Helical" evidence="8">
    <location>
        <begin position="270"/>
        <end position="291"/>
    </location>
</feature>
<dbReference type="Gene3D" id="1.20.1250.20">
    <property type="entry name" value="MFS general substrate transporter like domains"/>
    <property type="match status" value="1"/>
</dbReference>
<dbReference type="NCBIfam" id="TIGR00711">
    <property type="entry name" value="efflux_EmrB"/>
    <property type="match status" value="1"/>
</dbReference>
<keyword evidence="7 8" id="KW-0472">Membrane</keyword>
<dbReference type="EMBL" id="LR778114">
    <property type="protein sequence ID" value="CAB1128347.1"/>
    <property type="molecule type" value="Genomic_DNA"/>
</dbReference>
<dbReference type="PRINTS" id="PR01036">
    <property type="entry name" value="TCRTETB"/>
</dbReference>
<keyword evidence="6 8" id="KW-1133">Transmembrane helix</keyword>
<dbReference type="PANTHER" id="PTHR42718">
    <property type="entry name" value="MAJOR FACILITATOR SUPERFAMILY MULTIDRUG TRANSPORTER MFSC"/>
    <property type="match status" value="1"/>
</dbReference>
<dbReference type="SUPFAM" id="SSF103473">
    <property type="entry name" value="MFS general substrate transporter"/>
    <property type="match status" value="1"/>
</dbReference>
<keyword evidence="5 8" id="KW-0812">Transmembrane</keyword>
<evidence type="ECO:0000313" key="11">
    <source>
        <dbReference type="Proteomes" id="UP000503399"/>
    </source>
</evidence>
<dbReference type="PROSITE" id="PS50850">
    <property type="entry name" value="MFS"/>
    <property type="match status" value="1"/>
</dbReference>
<evidence type="ECO:0000259" key="9">
    <source>
        <dbReference type="PROSITE" id="PS50850"/>
    </source>
</evidence>
<comment type="subcellular location">
    <subcellularLocation>
        <location evidence="1">Cell membrane</location>
        <topology evidence="1">Multi-pass membrane protein</topology>
    </subcellularLocation>
</comment>
<dbReference type="GO" id="GO:0022857">
    <property type="term" value="F:transmembrane transporter activity"/>
    <property type="evidence" value="ECO:0007669"/>
    <property type="project" value="InterPro"/>
</dbReference>
<dbReference type="CDD" id="cd17503">
    <property type="entry name" value="MFS_LmrB_MDR_like"/>
    <property type="match status" value="1"/>
</dbReference>
<feature type="transmembrane region" description="Helical" evidence="8">
    <location>
        <begin position="108"/>
        <end position="130"/>
    </location>
</feature>
<dbReference type="InterPro" id="IPR004638">
    <property type="entry name" value="EmrB-like"/>
</dbReference>
<name>A0A6F8ZEZ6_9FIRM</name>
<dbReference type="Pfam" id="PF07690">
    <property type="entry name" value="MFS_1"/>
    <property type="match status" value="1"/>
</dbReference>
<evidence type="ECO:0000256" key="2">
    <source>
        <dbReference type="ARBA" id="ARBA00008537"/>
    </source>
</evidence>
<evidence type="ECO:0000313" key="10">
    <source>
        <dbReference type="EMBL" id="CAB1128347.1"/>
    </source>
</evidence>
<sequence length="512" mass="54891">MATAASLMGDGRHWGRALFVIIIGAFMAILDTSIVNIAISTLESEFSVSTSQVQWVVTVYLLALGVVVPMAAYLGDRFGLKRVYLAALTIFTIGSALSGLSWSLGALIFFRILQALGGGLIMPVTMSMLYQMVPRDRIGTAMGIWGLTLLFAPALGPTLGGYLVQFITWRLIFYINVPIGILGILLGIAYVPDFPVRKGARFDPVGFVLVAAGLFGLLLALSEGQTWGWSSETIVLLLVGSGFLLLLFTEWELTIPHPLLNLRVFRYGSFTLSNLLSIIITMGLFSGVFYVPLFLQTVAGYGAFRTGLILMPGALASGLMMPIAGRIYDKIGVRLLGTVGLLLLGYTTYLLHNLSPTTPAGTVTWWMVWRGFGMGMTMMPIMTAGMSPIPTLEVGSASAINNIIQRVAGSFGLAALTAVLDRRVAAHTVNLASPWTPVNPAAQHLLVLFHHLPQGLTLLGGYIQGEAFVFGIDDVFVLMAALTVTAAVLTPFLRTVRHPPGPGGGRRVIVSD</sequence>
<keyword evidence="11" id="KW-1185">Reference proteome</keyword>
<comment type="similarity">
    <text evidence="2">Belongs to the major facilitator superfamily. EmrB family.</text>
</comment>
<gene>
    <name evidence="10" type="ORF">R50_0841</name>
</gene>
<dbReference type="Gene3D" id="1.20.1720.10">
    <property type="entry name" value="Multidrug resistance protein D"/>
    <property type="match status" value="1"/>
</dbReference>
<feature type="transmembrane region" description="Helical" evidence="8">
    <location>
        <begin position="475"/>
        <end position="493"/>
    </location>
</feature>
<evidence type="ECO:0000256" key="4">
    <source>
        <dbReference type="ARBA" id="ARBA00022475"/>
    </source>
</evidence>
<protein>
    <submittedName>
        <fullName evidence="10">MFS transporter</fullName>
    </submittedName>
</protein>
<evidence type="ECO:0000256" key="6">
    <source>
        <dbReference type="ARBA" id="ARBA00022989"/>
    </source>
</evidence>
<dbReference type="InterPro" id="IPR011701">
    <property type="entry name" value="MFS"/>
</dbReference>
<evidence type="ECO:0000256" key="7">
    <source>
        <dbReference type="ARBA" id="ARBA00023136"/>
    </source>
</evidence>
<accession>A0A6F8ZEZ6</accession>
<feature type="transmembrane region" description="Helical" evidence="8">
    <location>
        <begin position="204"/>
        <end position="221"/>
    </location>
</feature>
<feature type="transmembrane region" description="Helical" evidence="8">
    <location>
        <begin position="363"/>
        <end position="382"/>
    </location>
</feature>
<reference evidence="10 11" key="1">
    <citation type="submission" date="2020-02" db="EMBL/GenBank/DDBJ databases">
        <authorList>
            <person name="Hogendoorn C."/>
        </authorList>
    </citation>
    <scope>NUCLEOTIDE SEQUENCE [LARGE SCALE GENOMIC DNA]</scope>
    <source>
        <strain evidence="10">R501</strain>
    </source>
</reference>
<feature type="transmembrane region" description="Helical" evidence="8">
    <location>
        <begin position="53"/>
        <end position="74"/>
    </location>
</feature>
<keyword evidence="3" id="KW-0813">Transport</keyword>
<dbReference type="AlphaFoldDB" id="A0A6F8ZEZ6"/>
<feature type="transmembrane region" description="Helical" evidence="8">
    <location>
        <begin position="83"/>
        <end position="102"/>
    </location>
</feature>
<keyword evidence="4" id="KW-1003">Cell membrane</keyword>
<feature type="transmembrane region" description="Helical" evidence="8">
    <location>
        <begin position="227"/>
        <end position="249"/>
    </location>
</feature>
<feature type="domain" description="Major facilitator superfamily (MFS) profile" evidence="9">
    <location>
        <begin position="17"/>
        <end position="498"/>
    </location>
</feature>
<feature type="transmembrane region" description="Helical" evidence="8">
    <location>
        <begin position="142"/>
        <end position="165"/>
    </location>
</feature>
<organism evidence="10 11">
    <name type="scientific">Candidatus Hydrogenisulfobacillus filiaventi</name>
    <dbReference type="NCBI Taxonomy" id="2707344"/>
    <lineage>
        <taxon>Bacteria</taxon>
        <taxon>Bacillati</taxon>
        <taxon>Bacillota</taxon>
        <taxon>Clostridia</taxon>
        <taxon>Eubacteriales</taxon>
        <taxon>Clostridiales Family XVII. Incertae Sedis</taxon>
        <taxon>Candidatus Hydrogenisulfobacillus</taxon>
    </lineage>
</organism>
<dbReference type="InterPro" id="IPR036259">
    <property type="entry name" value="MFS_trans_sf"/>
</dbReference>
<feature type="transmembrane region" description="Helical" evidence="8">
    <location>
        <begin position="303"/>
        <end position="324"/>
    </location>
</feature>
<dbReference type="Proteomes" id="UP000503399">
    <property type="component" value="Chromosome"/>
</dbReference>
<feature type="transmembrane region" description="Helical" evidence="8">
    <location>
        <begin position="17"/>
        <end position="41"/>
    </location>
</feature>
<dbReference type="PANTHER" id="PTHR42718:SF9">
    <property type="entry name" value="MAJOR FACILITATOR SUPERFAMILY MULTIDRUG TRANSPORTER MFSC"/>
    <property type="match status" value="1"/>
</dbReference>
<feature type="transmembrane region" description="Helical" evidence="8">
    <location>
        <begin position="331"/>
        <end position="351"/>
    </location>
</feature>
<dbReference type="InterPro" id="IPR020846">
    <property type="entry name" value="MFS_dom"/>
</dbReference>
<dbReference type="GO" id="GO:0005886">
    <property type="term" value="C:plasma membrane"/>
    <property type="evidence" value="ECO:0007669"/>
    <property type="project" value="UniProtKB-SubCell"/>
</dbReference>
<evidence type="ECO:0000256" key="3">
    <source>
        <dbReference type="ARBA" id="ARBA00022448"/>
    </source>
</evidence>